<dbReference type="AlphaFoldDB" id="X8DWI2"/>
<keyword evidence="1" id="KW-0472">Membrane</keyword>
<dbReference type="Proteomes" id="UP000023351">
    <property type="component" value="Unassembled WGS sequence"/>
</dbReference>
<evidence type="ECO:0000313" key="2">
    <source>
        <dbReference type="EMBL" id="EUA71915.1"/>
    </source>
</evidence>
<feature type="transmembrane region" description="Helical" evidence="1">
    <location>
        <begin position="12"/>
        <end position="34"/>
    </location>
</feature>
<dbReference type="PATRIC" id="fig|1299321.3.peg.3114"/>
<organism evidence="2 3">
    <name type="scientific">Mycobacteroides abscessus subsp. bolletii 1513</name>
    <dbReference type="NCBI Taxonomy" id="1299321"/>
    <lineage>
        <taxon>Bacteria</taxon>
        <taxon>Bacillati</taxon>
        <taxon>Actinomycetota</taxon>
        <taxon>Actinomycetes</taxon>
        <taxon>Mycobacteriales</taxon>
        <taxon>Mycobacteriaceae</taxon>
        <taxon>Mycobacteroides</taxon>
        <taxon>Mycobacteroides abscessus</taxon>
    </lineage>
</organism>
<name>X8DWI2_9MYCO</name>
<reference evidence="2 3" key="1">
    <citation type="submission" date="2013-12" db="EMBL/GenBank/DDBJ databases">
        <authorList>
            <person name="Zelazny A."/>
            <person name="Olivier K."/>
            <person name="Holland S."/>
            <person name="Lenaerts A."/>
            <person name="Ordway D."/>
            <person name="DeGroote M.A."/>
            <person name="Parker T."/>
            <person name="Sizemore C."/>
            <person name="Tallon L.J."/>
            <person name="Sadzewicz L.K."/>
            <person name="Sengamalay N."/>
            <person name="Fraser C.M."/>
            <person name="Hine E."/>
            <person name="Shefchek K.A."/>
            <person name="Das S.P."/>
            <person name="Tettelin H."/>
        </authorList>
    </citation>
    <scope>NUCLEOTIDE SEQUENCE [LARGE SCALE GENOMIC DNA]</scope>
    <source>
        <strain evidence="2 3">1513</strain>
    </source>
</reference>
<accession>X8DWI2</accession>
<proteinExistence type="predicted"/>
<evidence type="ECO:0000256" key="1">
    <source>
        <dbReference type="SAM" id="Phobius"/>
    </source>
</evidence>
<comment type="caution">
    <text evidence="2">The sequence shown here is derived from an EMBL/GenBank/DDBJ whole genome shotgun (WGS) entry which is preliminary data.</text>
</comment>
<evidence type="ECO:0000313" key="3">
    <source>
        <dbReference type="Proteomes" id="UP000023351"/>
    </source>
</evidence>
<protein>
    <submittedName>
        <fullName evidence="2">Putative membrane protein</fullName>
    </submittedName>
</protein>
<gene>
    <name evidence="2" type="ORF">I540_3241</name>
</gene>
<sequence>MWLRVTLWPLPVRWLVYSALLAPFLAGYVLVGGYPDPAESGR</sequence>
<keyword evidence="1" id="KW-0812">Transmembrane</keyword>
<dbReference type="EMBL" id="JAOJ01000002">
    <property type="protein sequence ID" value="EUA71915.1"/>
    <property type="molecule type" value="Genomic_DNA"/>
</dbReference>
<keyword evidence="1" id="KW-1133">Transmembrane helix</keyword>